<keyword evidence="1" id="KW-1185">Reference proteome</keyword>
<proteinExistence type="predicted"/>
<gene>
    <name evidence="2" type="primary">LOC104716459</name>
</gene>
<name>A0ABM1QRH4_CAMSA</name>
<reference evidence="1" key="1">
    <citation type="journal article" date="2014" name="Nat. Commun.">
        <title>The emerging biofuel crop Camelina sativa retains a highly undifferentiated hexaploid genome structure.</title>
        <authorList>
            <person name="Kagale S."/>
            <person name="Koh C."/>
            <person name="Nixon J."/>
            <person name="Bollina V."/>
            <person name="Clarke W.E."/>
            <person name="Tuteja R."/>
            <person name="Spillane C."/>
            <person name="Robinson S.J."/>
            <person name="Links M.G."/>
            <person name="Clarke C."/>
            <person name="Higgins E.E."/>
            <person name="Huebert T."/>
            <person name="Sharpe A.G."/>
            <person name="Parkin I.A."/>
        </authorList>
    </citation>
    <scope>NUCLEOTIDE SEQUENCE [LARGE SCALE GENOMIC DNA]</scope>
    <source>
        <strain evidence="1">cv. DH55</strain>
    </source>
</reference>
<protein>
    <submittedName>
        <fullName evidence="2">Uncharacterized protein LOC104716459</fullName>
    </submittedName>
</protein>
<dbReference type="RefSeq" id="XP_019089362.1">
    <property type="nucleotide sequence ID" value="XM_019233817.1"/>
</dbReference>
<dbReference type="Proteomes" id="UP000694864">
    <property type="component" value="Chromosome 2"/>
</dbReference>
<accession>A0ABM1QRH4</accession>
<dbReference type="GeneID" id="104716459"/>
<evidence type="ECO:0000313" key="1">
    <source>
        <dbReference type="Proteomes" id="UP000694864"/>
    </source>
</evidence>
<organism evidence="1 2">
    <name type="scientific">Camelina sativa</name>
    <name type="common">False flax</name>
    <name type="synonym">Myagrum sativum</name>
    <dbReference type="NCBI Taxonomy" id="90675"/>
    <lineage>
        <taxon>Eukaryota</taxon>
        <taxon>Viridiplantae</taxon>
        <taxon>Streptophyta</taxon>
        <taxon>Embryophyta</taxon>
        <taxon>Tracheophyta</taxon>
        <taxon>Spermatophyta</taxon>
        <taxon>Magnoliopsida</taxon>
        <taxon>eudicotyledons</taxon>
        <taxon>Gunneridae</taxon>
        <taxon>Pentapetalae</taxon>
        <taxon>rosids</taxon>
        <taxon>malvids</taxon>
        <taxon>Brassicales</taxon>
        <taxon>Brassicaceae</taxon>
        <taxon>Camelineae</taxon>
        <taxon>Camelina</taxon>
    </lineage>
</organism>
<sequence length="100" mass="11247">MTQTSLEDQVDSEHKNGSDMKPELRCLLHVLDHTFLLPLPATQLLSLSSMVHVGHGGYTRSQVKSPDVCSVGWWTRGRRLQSQTQRPRCMLAMEDTQGAK</sequence>
<reference evidence="2" key="2">
    <citation type="submission" date="2025-08" db="UniProtKB">
        <authorList>
            <consortium name="RefSeq"/>
        </authorList>
    </citation>
    <scope>IDENTIFICATION</scope>
    <source>
        <tissue evidence="2">Leaf</tissue>
    </source>
</reference>
<evidence type="ECO:0000313" key="2">
    <source>
        <dbReference type="RefSeq" id="XP_019089362.1"/>
    </source>
</evidence>